<organism evidence="1 2">
    <name type="scientific">Candidatus Coprenecus stercoravium</name>
    <dbReference type="NCBI Taxonomy" id="2840735"/>
    <lineage>
        <taxon>Bacteria</taxon>
        <taxon>Pseudomonadati</taxon>
        <taxon>Bacteroidota</taxon>
        <taxon>Bacteroidia</taxon>
        <taxon>Bacteroidales</taxon>
        <taxon>Rikenellaceae</taxon>
        <taxon>Rikenellaceae incertae sedis</taxon>
        <taxon>Candidatus Coprenecus</taxon>
    </lineage>
</organism>
<dbReference type="AlphaFoldDB" id="A0A9D2GR74"/>
<comment type="caution">
    <text evidence="1">The sequence shown here is derived from an EMBL/GenBank/DDBJ whole genome shotgun (WGS) entry which is preliminary data.</text>
</comment>
<name>A0A9D2GR74_9BACT</name>
<evidence type="ECO:0000313" key="1">
    <source>
        <dbReference type="EMBL" id="HIZ85464.1"/>
    </source>
</evidence>
<dbReference type="Proteomes" id="UP000824115">
    <property type="component" value="Unassembled WGS sequence"/>
</dbReference>
<dbReference type="Gene3D" id="1.25.40.10">
    <property type="entry name" value="Tetratricopeptide repeat domain"/>
    <property type="match status" value="1"/>
</dbReference>
<protein>
    <submittedName>
        <fullName evidence="1">Uncharacterized protein</fullName>
    </submittedName>
</protein>
<sequence>MMSTLVFGQGKYGADSAECIKYLSFYQQYEKQGDLDAAAPSWRNAIKYCPPTASQNMLLDGMKIMRKEISKYRSNPIRKKELVDTLMMLHKMRIETYPKYIVTATNNMAVDMLNYAEPGSEQDVFNALGEALDIAKSKASTSVAVQYMNYAIQLYKAGRMMDQDVFDAFDKSVGTLEMIKAAKPSKMVDDAIADVETMFANSGVASCDNLIALFQPRYDAAPDNQELLSNIAKLFHATGCTDSDLFRNAVEGLYKLNPSATSAHLLFQLYSALPDGGDKAVKYMNEAIAFEDSDAETDAEYSFELANYLFSKLDRKVDAIAAAKQAASLSQTWAGKSYFLIGTIWSVVKCQGNPIEERASFWAATDYMVKAKNADSSLAAEADAQISTYRKYYPLQADAFMYDMVDGDRYEISCNGMREVTTVRTQK</sequence>
<reference evidence="1" key="2">
    <citation type="submission" date="2021-04" db="EMBL/GenBank/DDBJ databases">
        <authorList>
            <person name="Gilroy R."/>
        </authorList>
    </citation>
    <scope>NUCLEOTIDE SEQUENCE</scope>
    <source>
        <strain evidence="1">Gambia16-554</strain>
    </source>
</reference>
<dbReference type="EMBL" id="DXAW01000061">
    <property type="protein sequence ID" value="HIZ85464.1"/>
    <property type="molecule type" value="Genomic_DNA"/>
</dbReference>
<reference evidence="1" key="1">
    <citation type="journal article" date="2021" name="PeerJ">
        <title>Extensive microbial diversity within the chicken gut microbiome revealed by metagenomics and culture.</title>
        <authorList>
            <person name="Gilroy R."/>
            <person name="Ravi A."/>
            <person name="Getino M."/>
            <person name="Pursley I."/>
            <person name="Horton D.L."/>
            <person name="Alikhan N.F."/>
            <person name="Baker D."/>
            <person name="Gharbi K."/>
            <person name="Hall N."/>
            <person name="Watson M."/>
            <person name="Adriaenssens E.M."/>
            <person name="Foster-Nyarko E."/>
            <person name="Jarju S."/>
            <person name="Secka A."/>
            <person name="Antonio M."/>
            <person name="Oren A."/>
            <person name="Chaudhuri R.R."/>
            <person name="La Ragione R."/>
            <person name="Hildebrand F."/>
            <person name="Pallen M.J."/>
        </authorList>
    </citation>
    <scope>NUCLEOTIDE SEQUENCE</scope>
    <source>
        <strain evidence="1">Gambia16-554</strain>
    </source>
</reference>
<gene>
    <name evidence="1" type="ORF">IAC04_03130</name>
</gene>
<dbReference type="InterPro" id="IPR011990">
    <property type="entry name" value="TPR-like_helical_dom_sf"/>
</dbReference>
<proteinExistence type="predicted"/>
<accession>A0A9D2GR74</accession>
<evidence type="ECO:0000313" key="2">
    <source>
        <dbReference type="Proteomes" id="UP000824115"/>
    </source>
</evidence>